<feature type="transmembrane region" description="Helical" evidence="1">
    <location>
        <begin position="20"/>
        <end position="40"/>
    </location>
</feature>
<protein>
    <recommendedName>
        <fullName evidence="4">Transmembrane protein</fullName>
    </recommendedName>
</protein>
<proteinExistence type="predicted"/>
<sequence length="181" mass="21349">MDYLSHIVATLFRTPKSVRFCFRTALTDFFLSLYVVYFSHQFSVNSKISSFSTEILSSHSVLENLETVLKYFKHFYTYLNFPISCVKTKNKKIFFEVSFVFSIHQVQYPKCIFSQYIFFLIKDFFNVNHDMAKASTQLHHQKIILLLNINLVYSEDSLILMLQNNITIIASICSLHIYFVK</sequence>
<reference evidence="2" key="1">
    <citation type="submission" date="2013-04" db="EMBL/GenBank/DDBJ databases">
        <authorList>
            <person name="Qu J."/>
            <person name="Murali S.C."/>
            <person name="Bandaranaike D."/>
            <person name="Bellair M."/>
            <person name="Blankenburg K."/>
            <person name="Chao H."/>
            <person name="Dinh H."/>
            <person name="Doddapaneni H."/>
            <person name="Downs B."/>
            <person name="Dugan-Rocha S."/>
            <person name="Elkadiri S."/>
            <person name="Gnanaolivu R.D."/>
            <person name="Hernandez B."/>
            <person name="Javaid M."/>
            <person name="Jayaseelan J.C."/>
            <person name="Lee S."/>
            <person name="Li M."/>
            <person name="Ming W."/>
            <person name="Munidasa M."/>
            <person name="Muniz J."/>
            <person name="Nguyen L."/>
            <person name="Ongeri F."/>
            <person name="Osuji N."/>
            <person name="Pu L.-L."/>
            <person name="Puazo M."/>
            <person name="Qu C."/>
            <person name="Quiroz J."/>
            <person name="Raj R."/>
            <person name="Weissenberger G."/>
            <person name="Xin Y."/>
            <person name="Zou X."/>
            <person name="Han Y."/>
            <person name="Richards S."/>
            <person name="Worley K."/>
            <person name="Muzny D."/>
            <person name="Gibbs R."/>
        </authorList>
    </citation>
    <scope>NUCLEOTIDE SEQUENCE</scope>
    <source>
        <strain evidence="2">Sampled in the wild</strain>
    </source>
</reference>
<evidence type="ECO:0000256" key="1">
    <source>
        <dbReference type="SAM" id="Phobius"/>
    </source>
</evidence>
<feature type="transmembrane region" description="Helical" evidence="1">
    <location>
        <begin position="158"/>
        <end position="180"/>
    </location>
</feature>
<dbReference type="AlphaFoldDB" id="A0A8K0JZZ3"/>
<accession>A0A8K0JZZ3</accession>
<dbReference type="EMBL" id="KZ308226">
    <property type="protein sequence ID" value="KAG8225164.1"/>
    <property type="molecule type" value="Genomic_DNA"/>
</dbReference>
<keyword evidence="1" id="KW-0472">Membrane</keyword>
<comment type="caution">
    <text evidence="2">The sequence shown here is derived from an EMBL/GenBank/DDBJ whole genome shotgun (WGS) entry which is preliminary data.</text>
</comment>
<evidence type="ECO:0000313" key="3">
    <source>
        <dbReference type="Proteomes" id="UP000792457"/>
    </source>
</evidence>
<name>A0A8K0JZZ3_LADFU</name>
<evidence type="ECO:0000313" key="2">
    <source>
        <dbReference type="EMBL" id="KAG8225164.1"/>
    </source>
</evidence>
<organism evidence="2 3">
    <name type="scientific">Ladona fulva</name>
    <name type="common">Scarce chaser dragonfly</name>
    <name type="synonym">Libellula fulva</name>
    <dbReference type="NCBI Taxonomy" id="123851"/>
    <lineage>
        <taxon>Eukaryota</taxon>
        <taxon>Metazoa</taxon>
        <taxon>Ecdysozoa</taxon>
        <taxon>Arthropoda</taxon>
        <taxon>Hexapoda</taxon>
        <taxon>Insecta</taxon>
        <taxon>Pterygota</taxon>
        <taxon>Palaeoptera</taxon>
        <taxon>Odonata</taxon>
        <taxon>Epiprocta</taxon>
        <taxon>Anisoptera</taxon>
        <taxon>Libelluloidea</taxon>
        <taxon>Libellulidae</taxon>
        <taxon>Ladona</taxon>
    </lineage>
</organism>
<keyword evidence="1" id="KW-0812">Transmembrane</keyword>
<keyword evidence="3" id="KW-1185">Reference proteome</keyword>
<keyword evidence="1" id="KW-1133">Transmembrane helix</keyword>
<dbReference type="Proteomes" id="UP000792457">
    <property type="component" value="Unassembled WGS sequence"/>
</dbReference>
<reference evidence="2" key="2">
    <citation type="submission" date="2017-10" db="EMBL/GenBank/DDBJ databases">
        <title>Ladona fulva Genome sequencing and assembly.</title>
        <authorList>
            <person name="Murali S."/>
            <person name="Richards S."/>
            <person name="Bandaranaike D."/>
            <person name="Bellair M."/>
            <person name="Blankenburg K."/>
            <person name="Chao H."/>
            <person name="Dinh H."/>
            <person name="Doddapaneni H."/>
            <person name="Dugan-Rocha S."/>
            <person name="Elkadiri S."/>
            <person name="Gnanaolivu R."/>
            <person name="Hernandez B."/>
            <person name="Skinner E."/>
            <person name="Javaid M."/>
            <person name="Lee S."/>
            <person name="Li M."/>
            <person name="Ming W."/>
            <person name="Munidasa M."/>
            <person name="Muniz J."/>
            <person name="Nguyen L."/>
            <person name="Hughes D."/>
            <person name="Osuji N."/>
            <person name="Pu L.-L."/>
            <person name="Puazo M."/>
            <person name="Qu C."/>
            <person name="Quiroz J."/>
            <person name="Raj R."/>
            <person name="Weissenberger G."/>
            <person name="Xin Y."/>
            <person name="Zou X."/>
            <person name="Han Y."/>
            <person name="Worley K."/>
            <person name="Muzny D."/>
            <person name="Gibbs R."/>
        </authorList>
    </citation>
    <scope>NUCLEOTIDE SEQUENCE</scope>
    <source>
        <strain evidence="2">Sampled in the wild</strain>
    </source>
</reference>
<evidence type="ECO:0008006" key="4">
    <source>
        <dbReference type="Google" id="ProtNLM"/>
    </source>
</evidence>
<gene>
    <name evidence="2" type="ORF">J437_LFUL002864</name>
</gene>